<feature type="transmembrane region" description="Helical" evidence="6">
    <location>
        <begin position="238"/>
        <end position="257"/>
    </location>
</feature>
<name>A0A346Y0G5_9ACTN</name>
<dbReference type="GO" id="GO:0022857">
    <property type="term" value="F:transmembrane transporter activity"/>
    <property type="evidence" value="ECO:0007669"/>
    <property type="project" value="InterPro"/>
</dbReference>
<keyword evidence="5 6" id="KW-0472">Membrane</keyword>
<keyword evidence="8" id="KW-1185">Reference proteome</keyword>
<keyword evidence="3 6" id="KW-0812">Transmembrane</keyword>
<dbReference type="AlphaFoldDB" id="A0A346Y0G5"/>
<evidence type="ECO:0000313" key="7">
    <source>
        <dbReference type="EMBL" id="AXV07962.1"/>
    </source>
</evidence>
<dbReference type="PANTHER" id="PTHR43370">
    <property type="entry name" value="SUGAR ABC TRANSPORTER INTEGRAL MEMBRANE PROTEIN-RELATED"/>
    <property type="match status" value="1"/>
</dbReference>
<reference evidence="7 8" key="1">
    <citation type="submission" date="2018-09" db="EMBL/GenBank/DDBJ databases">
        <title>Complete genome sequence of Euzebya sp. DY32-46 isolated from seawater of Pacific Ocean.</title>
        <authorList>
            <person name="Xu L."/>
            <person name="Wu Y.-H."/>
            <person name="Xu X.-W."/>
        </authorList>
    </citation>
    <scope>NUCLEOTIDE SEQUENCE [LARGE SCALE GENOMIC DNA]</scope>
    <source>
        <strain evidence="7 8">DY32-46</strain>
    </source>
</reference>
<dbReference type="EMBL" id="CP031165">
    <property type="protein sequence ID" value="AXV07962.1"/>
    <property type="molecule type" value="Genomic_DNA"/>
</dbReference>
<sequence length="313" mass="32612">MEATLAAIVAAAAPLVFASVGETLTERAGVVNLSLDGSILLAALTGFAAASTSGSVLVGFAAAAAVGAVVAGIVAVSSIRLGLNQIAVGFVLTLLCAELSSFLGGPFVRVPGESVPAWPIPVLSDIPFLGEVLFDHNASVYASMLVALIAWFWLYRTRFGLELQAIGEHPAAAWVRGIAVNRLRVAYTLVGGALVGVAGAAFSLDVKLGWSEGSTTNFGWIALAIVIFGGWDPVRAALGCYLFGALQVLALQLQPVFPGVSQILPIIPFPLMILTLVVVNHSTFRTLTDRRPGLRWILRNDPPAALGTAFQPE</sequence>
<dbReference type="GO" id="GO:0005886">
    <property type="term" value="C:plasma membrane"/>
    <property type="evidence" value="ECO:0007669"/>
    <property type="project" value="UniProtKB-SubCell"/>
</dbReference>
<organism evidence="7 8">
    <name type="scientific">Euzebya pacifica</name>
    <dbReference type="NCBI Taxonomy" id="1608957"/>
    <lineage>
        <taxon>Bacteria</taxon>
        <taxon>Bacillati</taxon>
        <taxon>Actinomycetota</taxon>
        <taxon>Nitriliruptoria</taxon>
        <taxon>Euzebyales</taxon>
    </lineage>
</organism>
<evidence type="ECO:0000256" key="3">
    <source>
        <dbReference type="ARBA" id="ARBA00022692"/>
    </source>
</evidence>
<dbReference type="InterPro" id="IPR001851">
    <property type="entry name" value="ABC_transp_permease"/>
</dbReference>
<proteinExistence type="predicted"/>
<feature type="transmembrane region" description="Helical" evidence="6">
    <location>
        <begin position="263"/>
        <end position="281"/>
    </location>
</feature>
<feature type="transmembrane region" description="Helical" evidence="6">
    <location>
        <begin position="214"/>
        <end position="231"/>
    </location>
</feature>
<comment type="subcellular location">
    <subcellularLocation>
        <location evidence="1">Cell membrane</location>
        <topology evidence="1">Multi-pass membrane protein</topology>
    </subcellularLocation>
</comment>
<accession>A0A346Y0G5</accession>
<evidence type="ECO:0000256" key="6">
    <source>
        <dbReference type="SAM" id="Phobius"/>
    </source>
</evidence>
<keyword evidence="2" id="KW-1003">Cell membrane</keyword>
<dbReference type="Proteomes" id="UP000264006">
    <property type="component" value="Chromosome"/>
</dbReference>
<evidence type="ECO:0000256" key="4">
    <source>
        <dbReference type="ARBA" id="ARBA00022989"/>
    </source>
</evidence>
<protein>
    <submittedName>
        <fullName evidence="7">Nucleoside ABC transporter, permease protein 2</fullName>
    </submittedName>
</protein>
<evidence type="ECO:0000313" key="8">
    <source>
        <dbReference type="Proteomes" id="UP000264006"/>
    </source>
</evidence>
<feature type="transmembrane region" description="Helical" evidence="6">
    <location>
        <begin position="86"/>
        <end position="108"/>
    </location>
</feature>
<keyword evidence="4 6" id="KW-1133">Transmembrane helix</keyword>
<feature type="transmembrane region" description="Helical" evidence="6">
    <location>
        <begin position="42"/>
        <end position="74"/>
    </location>
</feature>
<dbReference type="KEGG" id="euz:DVS28_a3287"/>
<dbReference type="RefSeq" id="WP_114592377.1">
    <property type="nucleotide sequence ID" value="NZ_CP031165.1"/>
</dbReference>
<feature type="transmembrane region" description="Helical" evidence="6">
    <location>
        <begin position="138"/>
        <end position="155"/>
    </location>
</feature>
<feature type="transmembrane region" description="Helical" evidence="6">
    <location>
        <begin position="185"/>
        <end position="202"/>
    </location>
</feature>
<gene>
    <name evidence="7" type="ORF">DVS28_a3287</name>
</gene>
<dbReference type="PANTHER" id="PTHR43370:SF2">
    <property type="entry name" value="ABC TRANSPORTER PERMEASE PROTEIN"/>
    <property type="match status" value="1"/>
</dbReference>
<evidence type="ECO:0000256" key="1">
    <source>
        <dbReference type="ARBA" id="ARBA00004651"/>
    </source>
</evidence>
<dbReference type="Pfam" id="PF02653">
    <property type="entry name" value="BPD_transp_2"/>
    <property type="match status" value="1"/>
</dbReference>
<dbReference type="OrthoDB" id="9792579at2"/>
<evidence type="ECO:0000256" key="5">
    <source>
        <dbReference type="ARBA" id="ARBA00023136"/>
    </source>
</evidence>
<evidence type="ECO:0000256" key="2">
    <source>
        <dbReference type="ARBA" id="ARBA00022475"/>
    </source>
</evidence>
<dbReference type="CDD" id="cd06580">
    <property type="entry name" value="TM_PBP1_transp_TpRbsC_like"/>
    <property type="match status" value="1"/>
</dbReference>